<dbReference type="PANTHER" id="PTHR12349:SF2">
    <property type="entry name" value="PALMITOYLTRANSFERASE ZDHHC8"/>
    <property type="match status" value="1"/>
</dbReference>
<evidence type="ECO:0000256" key="2">
    <source>
        <dbReference type="ARBA" id="ARBA00022692"/>
    </source>
</evidence>
<dbReference type="RefSeq" id="XP_013419273.1">
    <property type="nucleotide sequence ID" value="XM_013563819.1"/>
</dbReference>
<evidence type="ECO:0000256" key="6">
    <source>
        <dbReference type="ARBA" id="ARBA00047790"/>
    </source>
</evidence>
<evidence type="ECO:0000256" key="3">
    <source>
        <dbReference type="ARBA" id="ARBA00022989"/>
    </source>
</evidence>
<comment type="subcellular location">
    <subcellularLocation>
        <location evidence="1">Membrane</location>
        <topology evidence="1">Multi-pass membrane protein</topology>
    </subcellularLocation>
</comment>
<feature type="compositionally biased region" description="Basic and acidic residues" evidence="8">
    <location>
        <begin position="360"/>
        <end position="369"/>
    </location>
</feature>
<name>A0A1S3K9G7_LINAN</name>
<feature type="compositionally biased region" description="Basic and acidic residues" evidence="8">
    <location>
        <begin position="510"/>
        <end position="526"/>
    </location>
</feature>
<dbReference type="EC" id="2.3.1.225" evidence="7"/>
<organism evidence="10 11">
    <name type="scientific">Lingula anatina</name>
    <name type="common">Brachiopod</name>
    <name type="synonym">Lingula unguis</name>
    <dbReference type="NCBI Taxonomy" id="7574"/>
    <lineage>
        <taxon>Eukaryota</taxon>
        <taxon>Metazoa</taxon>
        <taxon>Spiralia</taxon>
        <taxon>Lophotrochozoa</taxon>
        <taxon>Brachiopoda</taxon>
        <taxon>Linguliformea</taxon>
        <taxon>Lingulata</taxon>
        <taxon>Lingulida</taxon>
        <taxon>Linguloidea</taxon>
        <taxon>Lingulidae</taxon>
        <taxon>Lingula</taxon>
    </lineage>
</organism>
<keyword evidence="7" id="KW-0012">Acyltransferase</keyword>
<feature type="domain" description="Palmitoyltransferase DHHC" evidence="9">
    <location>
        <begin position="101"/>
        <end position="221"/>
    </location>
</feature>
<dbReference type="GO" id="GO:0019706">
    <property type="term" value="F:protein-cysteine S-palmitoyltransferase activity"/>
    <property type="evidence" value="ECO:0007669"/>
    <property type="project" value="UniProtKB-EC"/>
</dbReference>
<evidence type="ECO:0000313" key="11">
    <source>
        <dbReference type="RefSeq" id="XP_013419273.1"/>
    </source>
</evidence>
<evidence type="ECO:0000256" key="4">
    <source>
        <dbReference type="ARBA" id="ARBA00023136"/>
    </source>
</evidence>
<accession>A0A1S3K9G7</accession>
<dbReference type="STRING" id="7574.A0A1S3K9G7"/>
<dbReference type="PROSITE" id="PS50216">
    <property type="entry name" value="DHHC"/>
    <property type="match status" value="1"/>
</dbReference>
<dbReference type="PANTHER" id="PTHR12349">
    <property type="entry name" value="ANKYRIN REPEAT AND LEM DOMAIN-CONTAINING PROTEIN 2"/>
    <property type="match status" value="1"/>
</dbReference>
<dbReference type="InParanoid" id="A0A1S3K9G7"/>
<protein>
    <recommendedName>
        <fullName evidence="7">Palmitoyltransferase</fullName>
        <ecNumber evidence="7">2.3.1.225</ecNumber>
    </recommendedName>
</protein>
<dbReference type="PROSITE" id="PS51257">
    <property type="entry name" value="PROKAR_LIPOPROTEIN"/>
    <property type="match status" value="1"/>
</dbReference>
<feature type="transmembrane region" description="Helical" evidence="7">
    <location>
        <begin position="183"/>
        <end position="209"/>
    </location>
</feature>
<dbReference type="GO" id="GO:0016020">
    <property type="term" value="C:membrane"/>
    <property type="evidence" value="ECO:0007669"/>
    <property type="project" value="UniProtKB-SubCell"/>
</dbReference>
<keyword evidence="4 7" id="KW-0472">Membrane</keyword>
<keyword evidence="3 7" id="KW-1133">Transmembrane helix</keyword>
<dbReference type="AlphaFoldDB" id="A0A1S3K9G7"/>
<evidence type="ECO:0000256" key="7">
    <source>
        <dbReference type="RuleBase" id="RU079119"/>
    </source>
</evidence>
<feature type="compositionally biased region" description="Polar residues" evidence="8">
    <location>
        <begin position="315"/>
        <end position="324"/>
    </location>
</feature>
<reference evidence="11" key="1">
    <citation type="submission" date="2025-08" db="UniProtKB">
        <authorList>
            <consortium name="RefSeq"/>
        </authorList>
    </citation>
    <scope>IDENTIFICATION</scope>
    <source>
        <tissue evidence="11">Gonads</tissue>
    </source>
</reference>
<feature type="transmembrane region" description="Helical" evidence="7">
    <location>
        <begin position="12"/>
        <end position="34"/>
    </location>
</feature>
<dbReference type="InterPro" id="IPR001594">
    <property type="entry name" value="Palmitoyltrfase_DHHC"/>
</dbReference>
<sequence length="543" mass="60843">MACCKKRKCSTKAIPATCAWSILLGATACFFIFASEYFVMNISPLIIVYESLVAIFVISNFGLATFMDPGIYPKAHEDETNEEDFRAPLYKNVEIHGITVRMKWCTTCNFYRPPRCSHCSVCNRCIETFDHHCPWVNNCIGRRNYRYFFQFLLSLTVHMLSVFTFSLIYVLHHKDNLLTPHNIVLMCVMVIIGLLLFPVAGLTGFHIWLVSRGRTTNEQVTGKFRGGHNPFSRGCVENCKLALCGSIWPKLSDHEPKHTTVSVDVSKIAYKPTQNDVKIYTDSSNGIKSGTNSYNKMQPRSSLDEDSVKGPSPPKTDSYNNLYDASSNVSLGAAVHKPATQSLPRTHSPTRYKRPAPVNRHNDVGEKRAPIATPEGSPTAQRAHPPRNFINSPGAGRTAPQRIQHVGQKPSTKRPTDGVEHTGKSNGNVKNYNAQIRNHHPVGYSPYPNGQIPKSSSRNSLGSRSSVERGPIENGGAGLIEEWPADRSGYKRPMSFVRALEMSENMEQQQAKEKEHERHKQEIALAKENKKRSLYDSTYEISV</sequence>
<keyword evidence="10" id="KW-1185">Reference proteome</keyword>
<keyword evidence="7" id="KW-0808">Transferase</keyword>
<feature type="region of interest" description="Disordered" evidence="8">
    <location>
        <begin position="279"/>
        <end position="324"/>
    </location>
</feature>
<keyword evidence="2 7" id="KW-0812">Transmembrane</keyword>
<dbReference type="OrthoDB" id="4096362at2759"/>
<evidence type="ECO:0000256" key="1">
    <source>
        <dbReference type="ARBA" id="ARBA00004141"/>
    </source>
</evidence>
<evidence type="ECO:0000259" key="9">
    <source>
        <dbReference type="Pfam" id="PF01529"/>
    </source>
</evidence>
<feature type="compositionally biased region" description="Polar residues" evidence="8">
    <location>
        <begin position="279"/>
        <end position="301"/>
    </location>
</feature>
<evidence type="ECO:0000313" key="10">
    <source>
        <dbReference type="Proteomes" id="UP000085678"/>
    </source>
</evidence>
<dbReference type="GeneID" id="106179985"/>
<feature type="compositionally biased region" description="Low complexity" evidence="8">
    <location>
        <begin position="455"/>
        <end position="465"/>
    </location>
</feature>
<feature type="compositionally biased region" description="Polar residues" evidence="8">
    <location>
        <begin position="424"/>
        <end position="436"/>
    </location>
</feature>
<dbReference type="OMA" id="GCVENCK"/>
<comment type="domain">
    <text evidence="7">The DHHC domain is required for palmitoyltransferase activity.</text>
</comment>
<dbReference type="Pfam" id="PF01529">
    <property type="entry name" value="DHHC"/>
    <property type="match status" value="1"/>
</dbReference>
<comment type="similarity">
    <text evidence="5">Belongs to the DHHC palmitoyltransferase family. ERF2/ZDHHC9 subfamily.</text>
</comment>
<feature type="transmembrane region" description="Helical" evidence="7">
    <location>
        <begin position="46"/>
        <end position="66"/>
    </location>
</feature>
<comment type="catalytic activity">
    <reaction evidence="6">
        <text>L-cysteinyl-[protein] + hexadecanoyl-CoA = S-hexadecanoyl-L-cysteinyl-[protein] + CoA</text>
        <dbReference type="Rhea" id="RHEA:36683"/>
        <dbReference type="Rhea" id="RHEA-COMP:10131"/>
        <dbReference type="Rhea" id="RHEA-COMP:11032"/>
        <dbReference type="ChEBI" id="CHEBI:29950"/>
        <dbReference type="ChEBI" id="CHEBI:57287"/>
        <dbReference type="ChEBI" id="CHEBI:57379"/>
        <dbReference type="ChEBI" id="CHEBI:74151"/>
        <dbReference type="EC" id="2.3.1.225"/>
    </reaction>
    <physiologicalReaction direction="left-to-right" evidence="6">
        <dbReference type="Rhea" id="RHEA:36684"/>
    </physiologicalReaction>
</comment>
<feature type="region of interest" description="Disordered" evidence="8">
    <location>
        <begin position="338"/>
        <end position="490"/>
    </location>
</feature>
<feature type="transmembrane region" description="Helical" evidence="7">
    <location>
        <begin position="147"/>
        <end position="171"/>
    </location>
</feature>
<feature type="region of interest" description="Disordered" evidence="8">
    <location>
        <begin position="504"/>
        <end position="526"/>
    </location>
</feature>
<gene>
    <name evidence="11" type="primary">LOC106179985</name>
</gene>
<dbReference type="KEGG" id="lak:106179985"/>
<feature type="compositionally biased region" description="Basic and acidic residues" evidence="8">
    <location>
        <begin position="414"/>
        <end position="423"/>
    </location>
</feature>
<proteinExistence type="inferred from homology"/>
<evidence type="ECO:0000256" key="5">
    <source>
        <dbReference type="ARBA" id="ARBA00023463"/>
    </source>
</evidence>
<dbReference type="Proteomes" id="UP000085678">
    <property type="component" value="Unplaced"/>
</dbReference>
<evidence type="ECO:0000256" key="8">
    <source>
        <dbReference type="SAM" id="MobiDB-lite"/>
    </source>
</evidence>